<sequence>EPDDDLRRRGAVPEHAHQAHRRQEDHGDRRLHRLLPPRHGARPPGGRHDLGHGHQPRELRAGPALHREGRRRPQDRLPRGSRAPRPRRPHRGAGEEPRVVRLRLRGRRQGQLPQLPRAAAEAGEAGRPHRLRQHAVERLRRAPRRRAHAQVHPLLPRLRARPQQGARRRRPRRDLPAPRRRRRHPLPPRQVKTWPGLACPTTATDGAAGRILIPIIIDDPQH</sequence>
<gene>
    <name evidence="2" type="ORF">ZEAMMB73_Zm00001d036293</name>
</gene>
<organism evidence="2">
    <name type="scientific">Zea mays</name>
    <name type="common">Maize</name>
    <dbReference type="NCBI Taxonomy" id="4577"/>
    <lineage>
        <taxon>Eukaryota</taxon>
        <taxon>Viridiplantae</taxon>
        <taxon>Streptophyta</taxon>
        <taxon>Embryophyta</taxon>
        <taxon>Tracheophyta</taxon>
        <taxon>Spermatophyta</taxon>
        <taxon>Magnoliopsida</taxon>
        <taxon>Liliopsida</taxon>
        <taxon>Poales</taxon>
        <taxon>Poaceae</taxon>
        <taxon>PACMAD clade</taxon>
        <taxon>Panicoideae</taxon>
        <taxon>Andropogonodae</taxon>
        <taxon>Andropogoneae</taxon>
        <taxon>Tripsacinae</taxon>
        <taxon>Zea</taxon>
    </lineage>
</organism>
<accession>A0A1D6LLI1</accession>
<feature type="compositionally biased region" description="Basic and acidic residues" evidence="1">
    <location>
        <begin position="46"/>
        <end position="78"/>
    </location>
</feature>
<feature type="compositionally biased region" description="Basic residues" evidence="1">
    <location>
        <begin position="82"/>
        <end position="91"/>
    </location>
</feature>
<name>A0A1D6LLI1_MAIZE</name>
<feature type="region of interest" description="Disordered" evidence="1">
    <location>
        <begin position="1"/>
        <end position="197"/>
    </location>
</feature>
<protein>
    <submittedName>
        <fullName evidence="2">Caffeoyl-CoA O-methyltransferase1</fullName>
    </submittedName>
</protein>
<dbReference type="AlphaFoldDB" id="A0A1D6LLI1"/>
<reference evidence="2" key="1">
    <citation type="submission" date="2015-12" db="EMBL/GenBank/DDBJ databases">
        <title>Update maize B73 reference genome by single molecule sequencing technologies.</title>
        <authorList>
            <consortium name="Maize Genome Sequencing Project"/>
            <person name="Ware D."/>
        </authorList>
    </citation>
    <scope>NUCLEOTIDE SEQUENCE</scope>
    <source>
        <tissue evidence="2">Seedling</tissue>
    </source>
</reference>
<feature type="compositionally biased region" description="Basic residues" evidence="1">
    <location>
        <begin position="29"/>
        <end position="41"/>
    </location>
</feature>
<keyword evidence="2" id="KW-0808">Transferase</keyword>
<evidence type="ECO:0000313" key="2">
    <source>
        <dbReference type="EMBL" id="AQK80544.1"/>
    </source>
</evidence>
<evidence type="ECO:0000256" key="1">
    <source>
        <dbReference type="SAM" id="MobiDB-lite"/>
    </source>
</evidence>
<proteinExistence type="predicted"/>
<feature type="non-terminal residue" evidence="2">
    <location>
        <position position="1"/>
    </location>
</feature>
<keyword evidence="2" id="KW-0489">Methyltransferase</keyword>
<feature type="compositionally biased region" description="Basic residues" evidence="1">
    <location>
        <begin position="166"/>
        <end position="186"/>
    </location>
</feature>
<dbReference type="GO" id="GO:0008168">
    <property type="term" value="F:methyltransferase activity"/>
    <property type="evidence" value="ECO:0007669"/>
    <property type="project" value="UniProtKB-KW"/>
</dbReference>
<feature type="compositionally biased region" description="Basic and acidic residues" evidence="1">
    <location>
        <begin position="1"/>
        <end position="28"/>
    </location>
</feature>
<feature type="compositionally biased region" description="Low complexity" evidence="1">
    <location>
        <begin position="109"/>
        <end position="125"/>
    </location>
</feature>
<dbReference type="EMBL" id="CM000782">
    <property type="protein sequence ID" value="AQK80544.1"/>
    <property type="molecule type" value="Genomic_DNA"/>
</dbReference>
<dbReference type="GO" id="GO:0032259">
    <property type="term" value="P:methylation"/>
    <property type="evidence" value="ECO:0007669"/>
    <property type="project" value="UniProtKB-KW"/>
</dbReference>